<dbReference type="EMBL" id="LAYJ01000022">
    <property type="protein sequence ID" value="KKI52371.1"/>
    <property type="molecule type" value="Genomic_DNA"/>
</dbReference>
<keyword evidence="2" id="KW-1185">Reference proteome</keyword>
<organism evidence="1 2">
    <name type="scientific">Christensenella hongkongensis</name>
    <dbReference type="NCBI Taxonomy" id="270498"/>
    <lineage>
        <taxon>Bacteria</taxon>
        <taxon>Bacillati</taxon>
        <taxon>Bacillota</taxon>
        <taxon>Clostridia</taxon>
        <taxon>Christensenellales</taxon>
        <taxon>Christensenellaceae</taxon>
        <taxon>Christensenella</taxon>
    </lineage>
</organism>
<dbReference type="STRING" id="270498.CHK_0141"/>
<name>A0A0M2NMZ3_9FIRM</name>
<proteinExistence type="predicted"/>
<dbReference type="AlphaFoldDB" id="A0A0M2NMZ3"/>
<evidence type="ECO:0000313" key="2">
    <source>
        <dbReference type="Proteomes" id="UP000034076"/>
    </source>
</evidence>
<gene>
    <name evidence="1" type="ORF">CHK_0141</name>
</gene>
<reference evidence="1 2" key="1">
    <citation type="submission" date="2015-04" db="EMBL/GenBank/DDBJ databases">
        <title>Draft genome sequence of bacteremic isolate Catabacter hongkongensis type strain HKU16T.</title>
        <authorList>
            <person name="Lau S.K."/>
            <person name="Teng J.L."/>
            <person name="Huang Y."/>
            <person name="Curreem S.O."/>
            <person name="Tsui S.K."/>
            <person name="Woo P.C."/>
        </authorList>
    </citation>
    <scope>NUCLEOTIDE SEQUENCE [LARGE SCALE GENOMIC DNA]</scope>
    <source>
        <strain evidence="1 2">HKU16</strain>
    </source>
</reference>
<accession>A0A0M2NMZ3</accession>
<evidence type="ECO:0000313" key="1">
    <source>
        <dbReference type="EMBL" id="KKI52371.1"/>
    </source>
</evidence>
<dbReference type="Proteomes" id="UP000034076">
    <property type="component" value="Unassembled WGS sequence"/>
</dbReference>
<comment type="caution">
    <text evidence="1">The sequence shown here is derived from an EMBL/GenBank/DDBJ whole genome shotgun (WGS) entry which is preliminary data.</text>
</comment>
<protein>
    <submittedName>
        <fullName evidence="1">Uncharacterized protein</fullName>
    </submittedName>
</protein>
<sequence>MDVPRKAEKAGRAVKIKQNKNSARSGVFLLPARFGKGVERPAPPQLYLQ</sequence>